<dbReference type="FunFam" id="3.40.1010.10:FF:000002">
    <property type="entry name" value="Ribosomal RNA small subunit methyltransferase I"/>
    <property type="match status" value="1"/>
</dbReference>
<dbReference type="InterPro" id="IPR018063">
    <property type="entry name" value="SAM_MeTrfase_RsmI_CS"/>
</dbReference>
<dbReference type="PANTHER" id="PTHR46111">
    <property type="entry name" value="RIBOSOMAL RNA SMALL SUBUNIT METHYLTRANSFERASE I"/>
    <property type="match status" value="1"/>
</dbReference>
<dbReference type="EMBL" id="PVXL01000045">
    <property type="protein sequence ID" value="PRR72646.1"/>
    <property type="molecule type" value="Genomic_DNA"/>
</dbReference>
<dbReference type="RefSeq" id="WP_054936943.1">
    <property type="nucleotide sequence ID" value="NZ_PVXL01000045.1"/>
</dbReference>
<dbReference type="HAMAP" id="MF_01877">
    <property type="entry name" value="16SrRNA_methyltr_I"/>
    <property type="match status" value="1"/>
</dbReference>
<dbReference type="Pfam" id="PF00590">
    <property type="entry name" value="TP_methylase"/>
    <property type="match status" value="1"/>
</dbReference>
<keyword evidence="4 6" id="KW-0808">Transferase</keyword>
<protein>
    <recommendedName>
        <fullName evidence="6">Ribosomal RNA small subunit methyltransferase I</fullName>
        <ecNumber evidence="6">2.1.1.198</ecNumber>
    </recommendedName>
    <alternativeName>
        <fullName evidence="6">16S rRNA 2'-O-ribose C1402 methyltransferase</fullName>
    </alternativeName>
    <alternativeName>
        <fullName evidence="6">rRNA (cytidine-2'-O-)-methyltransferase RsmI</fullName>
    </alternativeName>
</protein>
<organism evidence="8 9">
    <name type="scientific">Neomoorella stamsii</name>
    <dbReference type="NCBI Taxonomy" id="1266720"/>
    <lineage>
        <taxon>Bacteria</taxon>
        <taxon>Bacillati</taxon>
        <taxon>Bacillota</taxon>
        <taxon>Clostridia</taxon>
        <taxon>Neomoorellales</taxon>
        <taxon>Neomoorellaceae</taxon>
        <taxon>Neomoorella</taxon>
    </lineage>
</organism>
<dbReference type="PROSITE" id="PS01296">
    <property type="entry name" value="RSMI"/>
    <property type="match status" value="1"/>
</dbReference>
<gene>
    <name evidence="6 8" type="primary">rsmI</name>
    <name evidence="8" type="ORF">MOST_17950</name>
</gene>
<keyword evidence="3 6" id="KW-0489">Methyltransferase</keyword>
<evidence type="ECO:0000256" key="1">
    <source>
        <dbReference type="ARBA" id="ARBA00022490"/>
    </source>
</evidence>
<dbReference type="Proteomes" id="UP000239430">
    <property type="component" value="Unassembled WGS sequence"/>
</dbReference>
<dbReference type="Gene3D" id="3.30.950.10">
    <property type="entry name" value="Methyltransferase, Cobalt-precorrin-4 Transmethylase, Domain 2"/>
    <property type="match status" value="1"/>
</dbReference>
<keyword evidence="9" id="KW-1185">Reference proteome</keyword>
<keyword evidence="1 6" id="KW-0963">Cytoplasm</keyword>
<evidence type="ECO:0000256" key="6">
    <source>
        <dbReference type="HAMAP-Rule" id="MF_01877"/>
    </source>
</evidence>
<dbReference type="NCBIfam" id="TIGR00096">
    <property type="entry name" value="16S rRNA (cytidine(1402)-2'-O)-methyltransferase"/>
    <property type="match status" value="1"/>
</dbReference>
<evidence type="ECO:0000313" key="9">
    <source>
        <dbReference type="Proteomes" id="UP000239430"/>
    </source>
</evidence>
<dbReference type="InterPro" id="IPR035996">
    <property type="entry name" value="4pyrrol_Methylase_sf"/>
</dbReference>
<evidence type="ECO:0000256" key="5">
    <source>
        <dbReference type="ARBA" id="ARBA00022691"/>
    </source>
</evidence>
<evidence type="ECO:0000259" key="7">
    <source>
        <dbReference type="Pfam" id="PF00590"/>
    </source>
</evidence>
<reference evidence="8 9" key="1">
    <citation type="submission" date="2018-03" db="EMBL/GenBank/DDBJ databases">
        <title>Genome sequence of Moorella stamsii DSM 26217.</title>
        <authorList>
            <person name="Poehlein A."/>
            <person name="Daniel R."/>
        </authorList>
    </citation>
    <scope>NUCLEOTIDE SEQUENCE [LARGE SCALE GENOMIC DNA]</scope>
    <source>
        <strain evidence="9">DSM 26217</strain>
    </source>
</reference>
<accession>A0A9X7J2V4</accession>
<keyword evidence="2 6" id="KW-0698">rRNA processing</keyword>
<name>A0A9X7J2V4_9FIRM</name>
<keyword evidence="5 6" id="KW-0949">S-adenosyl-L-methionine</keyword>
<dbReference type="PANTHER" id="PTHR46111:SF1">
    <property type="entry name" value="RIBOSOMAL RNA SMALL SUBUNIT METHYLTRANSFERASE I"/>
    <property type="match status" value="1"/>
</dbReference>
<dbReference type="SUPFAM" id="SSF53790">
    <property type="entry name" value="Tetrapyrrole methylase"/>
    <property type="match status" value="1"/>
</dbReference>
<feature type="domain" description="Tetrapyrrole methylase" evidence="7">
    <location>
        <begin position="4"/>
        <end position="202"/>
    </location>
</feature>
<dbReference type="CDD" id="cd11648">
    <property type="entry name" value="RsmI"/>
    <property type="match status" value="1"/>
</dbReference>
<dbReference type="AlphaFoldDB" id="A0A9X7J2V4"/>
<dbReference type="InterPro" id="IPR014776">
    <property type="entry name" value="4pyrrole_Mease_sub2"/>
</dbReference>
<comment type="subcellular location">
    <subcellularLocation>
        <location evidence="6">Cytoplasm</location>
    </subcellularLocation>
</comment>
<dbReference type="Gene3D" id="3.40.1010.10">
    <property type="entry name" value="Cobalt-precorrin-4 Transmethylase, Domain 1"/>
    <property type="match status" value="1"/>
</dbReference>
<comment type="function">
    <text evidence="6">Catalyzes the 2'-O-methylation of the ribose of cytidine 1402 (C1402) in 16S rRNA.</text>
</comment>
<dbReference type="GO" id="GO:0070677">
    <property type="term" value="F:rRNA (cytosine-2'-O-)-methyltransferase activity"/>
    <property type="evidence" value="ECO:0007669"/>
    <property type="project" value="UniProtKB-UniRule"/>
</dbReference>
<proteinExistence type="inferred from homology"/>
<comment type="catalytic activity">
    <reaction evidence="6">
        <text>cytidine(1402) in 16S rRNA + S-adenosyl-L-methionine = 2'-O-methylcytidine(1402) in 16S rRNA + S-adenosyl-L-homocysteine + H(+)</text>
        <dbReference type="Rhea" id="RHEA:42924"/>
        <dbReference type="Rhea" id="RHEA-COMP:10285"/>
        <dbReference type="Rhea" id="RHEA-COMP:10286"/>
        <dbReference type="ChEBI" id="CHEBI:15378"/>
        <dbReference type="ChEBI" id="CHEBI:57856"/>
        <dbReference type="ChEBI" id="CHEBI:59789"/>
        <dbReference type="ChEBI" id="CHEBI:74495"/>
        <dbReference type="ChEBI" id="CHEBI:82748"/>
        <dbReference type="EC" id="2.1.1.198"/>
    </reaction>
</comment>
<dbReference type="FunFam" id="3.30.950.10:FF:000002">
    <property type="entry name" value="Ribosomal RNA small subunit methyltransferase I"/>
    <property type="match status" value="1"/>
</dbReference>
<evidence type="ECO:0000256" key="2">
    <source>
        <dbReference type="ARBA" id="ARBA00022552"/>
    </source>
</evidence>
<dbReference type="InterPro" id="IPR000878">
    <property type="entry name" value="4pyrrol_Mease"/>
</dbReference>
<dbReference type="InterPro" id="IPR008189">
    <property type="entry name" value="rRNA_ssu_MeTfrase_I"/>
</dbReference>
<dbReference type="PIRSF" id="PIRSF005917">
    <property type="entry name" value="MTase_YraL"/>
    <property type="match status" value="1"/>
</dbReference>
<dbReference type="EC" id="2.1.1.198" evidence="6"/>
<dbReference type="InterPro" id="IPR014777">
    <property type="entry name" value="4pyrrole_Mease_sub1"/>
</dbReference>
<comment type="similarity">
    <text evidence="6">Belongs to the methyltransferase superfamily. RsmI family.</text>
</comment>
<sequence length="285" mass="30926">MASLYLVATPIGNLEDITLRALRVLQEVDLIAAEDTRRTRELLAHYDLHTPLTSYHRHNQASKTPYLLKLLQEGRDIALVSDAGLPGISDPGEELVRQAVAAGIKVVPIPGANAALAALVASGLPAGRFVFEGFLPRAGKERRERLAALAAEERTLIFYEAPHRLVATLSDLLATLGERRVAVGRELTKKFETIWRGLLSEAVAHFHANPPRGEITLVVAGAGPAILPAYDPARAAAEVAELEAAGLDRKEAMARVARRYGQPRREIYRACLQALKKGGEAFLSK</sequence>
<evidence type="ECO:0000313" key="8">
    <source>
        <dbReference type="EMBL" id="PRR72646.1"/>
    </source>
</evidence>
<comment type="caution">
    <text evidence="8">The sequence shown here is derived from an EMBL/GenBank/DDBJ whole genome shotgun (WGS) entry which is preliminary data.</text>
</comment>
<dbReference type="GO" id="GO:0005737">
    <property type="term" value="C:cytoplasm"/>
    <property type="evidence" value="ECO:0007669"/>
    <property type="project" value="UniProtKB-SubCell"/>
</dbReference>
<evidence type="ECO:0000256" key="4">
    <source>
        <dbReference type="ARBA" id="ARBA00022679"/>
    </source>
</evidence>
<evidence type="ECO:0000256" key="3">
    <source>
        <dbReference type="ARBA" id="ARBA00022603"/>
    </source>
</evidence>